<dbReference type="UniPathway" id="UPA00035">
    <property type="reaction ID" value="UER00042"/>
</dbReference>
<evidence type="ECO:0000313" key="11">
    <source>
        <dbReference type="EMBL" id="OUI78100.1"/>
    </source>
</evidence>
<evidence type="ECO:0000256" key="5">
    <source>
        <dbReference type="ARBA" id="ARBA00022605"/>
    </source>
</evidence>
<comment type="pathway">
    <text evidence="2 9">Amino-acid biosynthesis; L-tryptophan biosynthesis; L-tryptophan from chorismate: step 3/5.</text>
</comment>
<evidence type="ECO:0000256" key="8">
    <source>
        <dbReference type="ARBA" id="ARBA00023235"/>
    </source>
</evidence>
<evidence type="ECO:0000256" key="1">
    <source>
        <dbReference type="ARBA" id="ARBA00001164"/>
    </source>
</evidence>
<keyword evidence="6 9" id="KW-0822">Tryptophan biosynthesis</keyword>
<dbReference type="GO" id="GO:0004640">
    <property type="term" value="F:phosphoribosylanthranilate isomerase activity"/>
    <property type="evidence" value="ECO:0007669"/>
    <property type="project" value="UniProtKB-UniRule"/>
</dbReference>
<evidence type="ECO:0000256" key="4">
    <source>
        <dbReference type="ARBA" id="ARBA00022272"/>
    </source>
</evidence>
<proteinExistence type="inferred from homology"/>
<dbReference type="SUPFAM" id="SSF51366">
    <property type="entry name" value="Ribulose-phoshate binding barrel"/>
    <property type="match status" value="1"/>
</dbReference>
<dbReference type="Proteomes" id="UP000194946">
    <property type="component" value="Unassembled WGS sequence"/>
</dbReference>
<name>A0A251ZTV3_9PROT</name>
<dbReference type="InterPro" id="IPR044643">
    <property type="entry name" value="TrpF_fam"/>
</dbReference>
<comment type="similarity">
    <text evidence="9">Belongs to the TrpF family.</text>
</comment>
<dbReference type="PANTHER" id="PTHR42894:SF1">
    <property type="entry name" value="N-(5'-PHOSPHORIBOSYL)ANTHRANILATE ISOMERASE"/>
    <property type="match status" value="1"/>
</dbReference>
<evidence type="ECO:0000259" key="10">
    <source>
        <dbReference type="Pfam" id="PF00697"/>
    </source>
</evidence>
<dbReference type="EMBL" id="JOPB01000008">
    <property type="protein sequence ID" value="OUI78100.1"/>
    <property type="molecule type" value="Genomic_DNA"/>
</dbReference>
<gene>
    <name evidence="9" type="primary">trpF</name>
    <name evidence="11" type="ORF">HK18_11220</name>
</gene>
<accession>A0A251ZTV3</accession>
<keyword evidence="12" id="KW-1185">Reference proteome</keyword>
<dbReference type="InterPro" id="IPR011060">
    <property type="entry name" value="RibuloseP-bd_barrel"/>
</dbReference>
<dbReference type="InterPro" id="IPR013785">
    <property type="entry name" value="Aldolase_TIM"/>
</dbReference>
<dbReference type="GO" id="GO:0000162">
    <property type="term" value="P:L-tryptophan biosynthetic process"/>
    <property type="evidence" value="ECO:0007669"/>
    <property type="project" value="UniProtKB-UniRule"/>
</dbReference>
<organism evidence="11 12">
    <name type="scientific">Commensalibacter intestini</name>
    <dbReference type="NCBI Taxonomy" id="479936"/>
    <lineage>
        <taxon>Bacteria</taxon>
        <taxon>Pseudomonadati</taxon>
        <taxon>Pseudomonadota</taxon>
        <taxon>Alphaproteobacteria</taxon>
        <taxon>Acetobacterales</taxon>
        <taxon>Acetobacteraceae</taxon>
    </lineage>
</organism>
<dbReference type="InterPro" id="IPR001240">
    <property type="entry name" value="PRAI_dom"/>
</dbReference>
<comment type="catalytic activity">
    <reaction evidence="1 9">
        <text>N-(5-phospho-beta-D-ribosyl)anthranilate = 1-(2-carboxyphenylamino)-1-deoxy-D-ribulose 5-phosphate</text>
        <dbReference type="Rhea" id="RHEA:21540"/>
        <dbReference type="ChEBI" id="CHEBI:18277"/>
        <dbReference type="ChEBI" id="CHEBI:58613"/>
        <dbReference type="EC" id="5.3.1.24"/>
    </reaction>
</comment>
<evidence type="ECO:0000256" key="9">
    <source>
        <dbReference type="HAMAP-Rule" id="MF_00135"/>
    </source>
</evidence>
<dbReference type="Pfam" id="PF00697">
    <property type="entry name" value="PRAI"/>
    <property type="match status" value="1"/>
</dbReference>
<dbReference type="AlphaFoldDB" id="A0A251ZTV3"/>
<comment type="caution">
    <text evidence="11">The sequence shown here is derived from an EMBL/GenBank/DDBJ whole genome shotgun (WGS) entry which is preliminary data.</text>
</comment>
<dbReference type="PANTHER" id="PTHR42894">
    <property type="entry name" value="N-(5'-PHOSPHORIBOSYL)ANTHRANILATE ISOMERASE"/>
    <property type="match status" value="1"/>
</dbReference>
<keyword evidence="8 9" id="KW-0413">Isomerase</keyword>
<sequence length="214" mass="23753">MTAIKICGVKETHTYDLLAELKVDWVGLVFYPPSPRYITIDQARQLPDYKNQGLLRVGLFVKPTLDDIKAVLDKVNLDILQLYTSLETAQIIRDEFGIPVWLAKGVQTISDLPTNCSVDGLVIEAPSNQSDLRPGGNGRTFDWQLTSGWHSPKPWLLAGGLTSENVTQAIQQSGAKAVDVSSGVERQKGEKDTALIKQFVESIRRLDRSSQPYE</sequence>
<evidence type="ECO:0000256" key="2">
    <source>
        <dbReference type="ARBA" id="ARBA00004664"/>
    </source>
</evidence>
<dbReference type="Gene3D" id="3.20.20.70">
    <property type="entry name" value="Aldolase class I"/>
    <property type="match status" value="1"/>
</dbReference>
<evidence type="ECO:0000313" key="12">
    <source>
        <dbReference type="Proteomes" id="UP000194946"/>
    </source>
</evidence>
<protein>
    <recommendedName>
        <fullName evidence="4 9">N-(5'-phosphoribosyl)anthranilate isomerase</fullName>
        <shortName evidence="9">PRAI</shortName>
        <ecNumber evidence="3 9">5.3.1.24</ecNumber>
    </recommendedName>
</protein>
<evidence type="ECO:0000256" key="3">
    <source>
        <dbReference type="ARBA" id="ARBA00012572"/>
    </source>
</evidence>
<keyword evidence="7 9" id="KW-0057">Aromatic amino acid biosynthesis</keyword>
<dbReference type="RefSeq" id="WP_008854794.1">
    <property type="nucleotide sequence ID" value="NZ_JOPB01000008.1"/>
</dbReference>
<dbReference type="CDD" id="cd00405">
    <property type="entry name" value="PRAI"/>
    <property type="match status" value="1"/>
</dbReference>
<evidence type="ECO:0000256" key="7">
    <source>
        <dbReference type="ARBA" id="ARBA00023141"/>
    </source>
</evidence>
<keyword evidence="5 9" id="KW-0028">Amino-acid biosynthesis</keyword>
<evidence type="ECO:0000256" key="6">
    <source>
        <dbReference type="ARBA" id="ARBA00022822"/>
    </source>
</evidence>
<feature type="domain" description="N-(5'phosphoribosyl) anthranilate isomerase (PRAI)" evidence="10">
    <location>
        <begin position="4"/>
        <end position="201"/>
    </location>
</feature>
<dbReference type="HAMAP" id="MF_00135">
    <property type="entry name" value="PRAI"/>
    <property type="match status" value="1"/>
</dbReference>
<dbReference type="EC" id="5.3.1.24" evidence="3 9"/>
<reference evidence="12" key="1">
    <citation type="submission" date="2014-06" db="EMBL/GenBank/DDBJ databases">
        <authorList>
            <person name="Winans N.J."/>
            <person name="Newell P.D."/>
            <person name="Douglas A.E."/>
        </authorList>
    </citation>
    <scope>NUCLEOTIDE SEQUENCE [LARGE SCALE GENOMIC DNA]</scope>
    <source>
        <strain evidence="12">DmL_052</strain>
    </source>
</reference>